<dbReference type="AlphaFoldDB" id="A0A0A9WTT6"/>
<keyword evidence="1" id="KW-1133">Transmembrane helix</keyword>
<evidence type="ECO:0000313" key="6">
    <source>
        <dbReference type="EMBL" id="JAG11157.1"/>
    </source>
</evidence>
<dbReference type="EMBL" id="GBHO01032454">
    <property type="protein sequence ID" value="JAG11150.1"/>
    <property type="molecule type" value="Transcribed_RNA"/>
</dbReference>
<organism evidence="4">
    <name type="scientific">Lygus hesperus</name>
    <name type="common">Western plant bug</name>
    <dbReference type="NCBI Taxonomy" id="30085"/>
    <lineage>
        <taxon>Eukaryota</taxon>
        <taxon>Metazoa</taxon>
        <taxon>Ecdysozoa</taxon>
        <taxon>Arthropoda</taxon>
        <taxon>Hexapoda</taxon>
        <taxon>Insecta</taxon>
        <taxon>Pterygota</taxon>
        <taxon>Neoptera</taxon>
        <taxon>Paraneoptera</taxon>
        <taxon>Hemiptera</taxon>
        <taxon>Heteroptera</taxon>
        <taxon>Panheteroptera</taxon>
        <taxon>Cimicomorpha</taxon>
        <taxon>Miridae</taxon>
        <taxon>Mirini</taxon>
        <taxon>Lygus</taxon>
    </lineage>
</organism>
<dbReference type="EMBL" id="GBHO01032448">
    <property type="protein sequence ID" value="JAG11156.1"/>
    <property type="molecule type" value="Transcribed_RNA"/>
</dbReference>
<gene>
    <name evidence="4" type="primary">Pcnx_0</name>
    <name evidence="8" type="synonym">Pcnx_1</name>
    <name evidence="3" type="synonym">Pcnx_2</name>
    <name evidence="5" type="synonym">Pcnx_3</name>
    <name evidence="2" type="synonym">Pcnx_4</name>
    <name evidence="9" type="synonym">Pcnx_5</name>
    <name evidence="6" type="synonym">Pcnx_6</name>
    <name evidence="7" type="synonym">Pcnx_7</name>
    <name evidence="5" type="ORF">CM83_13472</name>
    <name evidence="3" type="ORF">CM83_13477</name>
    <name evidence="4" type="ORF">CM83_13483</name>
    <name evidence="8" type="ORF">CM83_13489</name>
    <name evidence="9" type="ORF">CM83_13494</name>
    <name evidence="6" type="ORF">CM83_13499</name>
    <name evidence="7" type="ORF">CM83_13505</name>
    <name evidence="2" type="ORF">CM83_13510</name>
    <name evidence="10" type="ORF">g.42330</name>
</gene>
<evidence type="ECO:0000313" key="3">
    <source>
        <dbReference type="EMBL" id="JAG11153.1"/>
    </source>
</evidence>
<evidence type="ECO:0000313" key="10">
    <source>
        <dbReference type="EMBL" id="JAQ01265.1"/>
    </source>
</evidence>
<dbReference type="EMBL" id="GBHO01032446">
    <property type="protein sequence ID" value="JAG11158.1"/>
    <property type="molecule type" value="Transcribed_RNA"/>
</dbReference>
<keyword evidence="1" id="KW-0472">Membrane</keyword>
<protein>
    <submittedName>
        <fullName evidence="4">Pecanex-like protein 1</fullName>
    </submittedName>
</protein>
<dbReference type="EMBL" id="GBHO01032447">
    <property type="protein sequence ID" value="JAG11157.1"/>
    <property type="molecule type" value="Transcribed_RNA"/>
</dbReference>
<evidence type="ECO:0000313" key="5">
    <source>
        <dbReference type="EMBL" id="JAG11156.1"/>
    </source>
</evidence>
<reference evidence="4" key="1">
    <citation type="journal article" date="2014" name="PLoS ONE">
        <title>Transcriptome-Based Identification of ABC Transporters in the Western Tarnished Plant Bug Lygus hesperus.</title>
        <authorList>
            <person name="Hull J.J."/>
            <person name="Chaney K."/>
            <person name="Geib S.M."/>
            <person name="Fabrick J.A."/>
            <person name="Brent C.S."/>
            <person name="Walsh D."/>
            <person name="Lavine L.C."/>
        </authorList>
    </citation>
    <scope>NUCLEOTIDE SEQUENCE</scope>
</reference>
<name>A0A0A9WTT6_LYGHE</name>
<dbReference type="EMBL" id="GBHO01032444">
    <property type="protein sequence ID" value="JAG11160.1"/>
    <property type="molecule type" value="Transcribed_RNA"/>
</dbReference>
<dbReference type="EMBL" id="GBHO01032451">
    <property type="protein sequence ID" value="JAG11153.1"/>
    <property type="molecule type" value="Transcribed_RNA"/>
</dbReference>
<reference evidence="4" key="2">
    <citation type="submission" date="2014-07" db="EMBL/GenBank/DDBJ databases">
        <authorList>
            <person name="Hull J."/>
        </authorList>
    </citation>
    <scope>NUCLEOTIDE SEQUENCE</scope>
</reference>
<evidence type="ECO:0000313" key="4">
    <source>
        <dbReference type="EMBL" id="JAG11154.1"/>
    </source>
</evidence>
<proteinExistence type="predicted"/>
<evidence type="ECO:0000256" key="1">
    <source>
        <dbReference type="SAM" id="Phobius"/>
    </source>
</evidence>
<dbReference type="EMBL" id="GBHO01032445">
    <property type="protein sequence ID" value="JAG11159.1"/>
    <property type="molecule type" value="Transcribed_RNA"/>
</dbReference>
<feature type="transmembrane region" description="Helical" evidence="1">
    <location>
        <begin position="145"/>
        <end position="167"/>
    </location>
</feature>
<evidence type="ECO:0000313" key="8">
    <source>
        <dbReference type="EMBL" id="JAG11159.1"/>
    </source>
</evidence>
<evidence type="ECO:0000313" key="9">
    <source>
        <dbReference type="EMBL" id="JAG11160.1"/>
    </source>
</evidence>
<sequence length="317" mass="35642">MAAQISTRTLYSTTPPTLLCCSPFPPTFYGNPTRIAPCTRTHGTLCIAMSPPPNSTTKDSPTQYSQRRRCILVAVWCATRCRMHPPSHVATFVGVRTTLWCVFPLPMSIVRVYCSHSLFPICAASMLLLPAANFLLFYATGPEFYVVWYSLRCLSRAYCCVLILFLYPLALHSVSYATTASYTPSPSRILRYRRIVSPTLRHLWKNSLENNYLLIPTLLYLLRCTFLAVPRRFGSTGCTLGSLCSTVRTFLCAPYLEPIPHHRTSCLYNPAPFPSAHLRMLLVAPPTPFHPPLLCTLQWLFHPCFLSSPVLPTHSTC</sequence>
<feature type="transmembrane region" description="Helical" evidence="1">
    <location>
        <begin position="117"/>
        <end position="139"/>
    </location>
</feature>
<accession>A0A0A9WTT6</accession>
<evidence type="ECO:0000313" key="7">
    <source>
        <dbReference type="EMBL" id="JAG11158.1"/>
    </source>
</evidence>
<dbReference type="EMBL" id="GDHC01017364">
    <property type="protein sequence ID" value="JAQ01265.1"/>
    <property type="molecule type" value="Transcribed_RNA"/>
</dbReference>
<dbReference type="EMBL" id="GBHO01032450">
    <property type="protein sequence ID" value="JAG11154.1"/>
    <property type="molecule type" value="Transcribed_RNA"/>
</dbReference>
<evidence type="ECO:0000313" key="2">
    <source>
        <dbReference type="EMBL" id="JAG11150.1"/>
    </source>
</evidence>
<reference evidence="10" key="3">
    <citation type="journal article" date="2016" name="Gigascience">
        <title>De novo construction of an expanded transcriptome assembly for the western tarnished plant bug, Lygus hesperus.</title>
        <authorList>
            <person name="Tassone E.E."/>
            <person name="Geib S.M."/>
            <person name="Hall B."/>
            <person name="Fabrick J.A."/>
            <person name="Brent C.S."/>
            <person name="Hull J.J."/>
        </authorList>
    </citation>
    <scope>NUCLEOTIDE SEQUENCE</scope>
</reference>
<keyword evidence="1" id="KW-0812">Transmembrane</keyword>